<name>A0A6A7AB82_9PLEO</name>
<dbReference type="Proteomes" id="UP000799424">
    <property type="component" value="Unassembled WGS sequence"/>
</dbReference>
<evidence type="ECO:0000259" key="2">
    <source>
        <dbReference type="Pfam" id="PF00651"/>
    </source>
</evidence>
<dbReference type="InterPro" id="IPR000210">
    <property type="entry name" value="BTB/POZ_dom"/>
</dbReference>
<dbReference type="SUPFAM" id="SSF54695">
    <property type="entry name" value="POZ domain"/>
    <property type="match status" value="1"/>
</dbReference>
<feature type="compositionally biased region" description="Low complexity" evidence="1">
    <location>
        <begin position="1"/>
        <end position="13"/>
    </location>
</feature>
<feature type="region of interest" description="Disordered" evidence="1">
    <location>
        <begin position="1"/>
        <end position="26"/>
    </location>
</feature>
<dbReference type="Pfam" id="PF00651">
    <property type="entry name" value="BTB"/>
    <property type="match status" value="1"/>
</dbReference>
<evidence type="ECO:0000256" key="1">
    <source>
        <dbReference type="SAM" id="MobiDB-lite"/>
    </source>
</evidence>
<dbReference type="EMBL" id="MU006220">
    <property type="protein sequence ID" value="KAF2829988.1"/>
    <property type="molecule type" value="Genomic_DNA"/>
</dbReference>
<evidence type="ECO:0000313" key="3">
    <source>
        <dbReference type="EMBL" id="KAF2829988.1"/>
    </source>
</evidence>
<reference evidence="3" key="1">
    <citation type="journal article" date="2020" name="Stud. Mycol.">
        <title>101 Dothideomycetes genomes: a test case for predicting lifestyles and emergence of pathogens.</title>
        <authorList>
            <person name="Haridas S."/>
            <person name="Albert R."/>
            <person name="Binder M."/>
            <person name="Bloem J."/>
            <person name="Labutti K."/>
            <person name="Salamov A."/>
            <person name="Andreopoulos B."/>
            <person name="Baker S."/>
            <person name="Barry K."/>
            <person name="Bills G."/>
            <person name="Bluhm B."/>
            <person name="Cannon C."/>
            <person name="Castanera R."/>
            <person name="Culley D."/>
            <person name="Daum C."/>
            <person name="Ezra D."/>
            <person name="Gonzalez J."/>
            <person name="Henrissat B."/>
            <person name="Kuo A."/>
            <person name="Liang C."/>
            <person name="Lipzen A."/>
            <person name="Lutzoni F."/>
            <person name="Magnuson J."/>
            <person name="Mondo S."/>
            <person name="Nolan M."/>
            <person name="Ohm R."/>
            <person name="Pangilinan J."/>
            <person name="Park H.-J."/>
            <person name="Ramirez L."/>
            <person name="Alfaro M."/>
            <person name="Sun H."/>
            <person name="Tritt A."/>
            <person name="Yoshinaga Y."/>
            <person name="Zwiers L.-H."/>
            <person name="Turgeon B."/>
            <person name="Goodwin S."/>
            <person name="Spatafora J."/>
            <person name="Crous P."/>
            <person name="Grigoriev I."/>
        </authorList>
    </citation>
    <scope>NUCLEOTIDE SEQUENCE</scope>
    <source>
        <strain evidence="3">CBS 113818</strain>
    </source>
</reference>
<dbReference type="AlphaFoldDB" id="A0A6A7AB82"/>
<evidence type="ECO:0000313" key="4">
    <source>
        <dbReference type="Proteomes" id="UP000799424"/>
    </source>
</evidence>
<gene>
    <name evidence="3" type="ORF">CC86DRAFT_178345</name>
</gene>
<protein>
    <recommendedName>
        <fullName evidence="2">BTB domain-containing protein</fullName>
    </recommendedName>
</protein>
<dbReference type="Gene3D" id="3.30.710.10">
    <property type="entry name" value="Potassium Channel Kv1.1, Chain A"/>
    <property type="match status" value="1"/>
</dbReference>
<dbReference type="InterPro" id="IPR011333">
    <property type="entry name" value="SKP1/BTB/POZ_sf"/>
</dbReference>
<keyword evidence="4" id="KW-1185">Reference proteome</keyword>
<feature type="domain" description="BTB" evidence="2">
    <location>
        <begin position="63"/>
        <end position="167"/>
    </location>
</feature>
<accession>A0A6A7AB82</accession>
<dbReference type="OrthoDB" id="5275938at2759"/>
<proteinExistence type="predicted"/>
<organism evidence="3 4">
    <name type="scientific">Ophiobolus disseminans</name>
    <dbReference type="NCBI Taxonomy" id="1469910"/>
    <lineage>
        <taxon>Eukaryota</taxon>
        <taxon>Fungi</taxon>
        <taxon>Dikarya</taxon>
        <taxon>Ascomycota</taxon>
        <taxon>Pezizomycotina</taxon>
        <taxon>Dothideomycetes</taxon>
        <taxon>Pleosporomycetidae</taxon>
        <taxon>Pleosporales</taxon>
        <taxon>Pleosporineae</taxon>
        <taxon>Phaeosphaeriaceae</taxon>
        <taxon>Ophiobolus</taxon>
    </lineage>
</organism>
<sequence length="387" mass="42675">MVATRGTAAATGREPTPQPTGNGPINTLTTLFGGGEHKNDTVPARDLKRKATDPKLDIVTIDKMHDLTLLVGSPGTLHVQKAFRVNKGSLRNASSVWAAMLNGNWAESGMSEISFPEDSSYAFEIVLRIVHLQFKEVPGSLTPRQLLLIAGLADKYDLSPLLHATVEYKKWLAPYRGSGPGWPANIDLQDFTLITETFGLEEDFQYLVNRLAMQVQLEKDQLFYMSSLNKKVLIRADFPARILGRVNQKRSNLLEIILKHCKTTLHATLEKKSGRCGFSLCPMTQAGIIMKTFHNAGLSPLPDNDSYMNGSVLDYWEKLKLMGEAHKTNMPAACKTVGTMYNPYTSSYVQGSGGCIGDIDIASAIQKDLKGHAHAKLWAQWEADKVV</sequence>